<proteinExistence type="predicted"/>
<comment type="caution">
    <text evidence="1">The sequence shown here is derived from an EMBL/GenBank/DDBJ whole genome shotgun (WGS) entry which is preliminary data.</text>
</comment>
<dbReference type="RefSeq" id="WP_106287088.1">
    <property type="nucleotide sequence ID" value="NZ_CAWNTC010000163.1"/>
</dbReference>
<reference evidence="1 2" key="1">
    <citation type="submission" date="2018-02" db="EMBL/GenBank/DDBJ databases">
        <authorList>
            <person name="Cohen D.B."/>
            <person name="Kent A.D."/>
        </authorList>
    </citation>
    <scope>NUCLEOTIDE SEQUENCE [LARGE SCALE GENOMIC DNA]</scope>
    <source>
        <strain evidence="1 2">CCAP 1448/3</strain>
    </source>
</reference>
<dbReference type="NCBIfam" id="NF037954">
    <property type="entry name" value="het_cyst_PatD"/>
    <property type="match status" value="1"/>
</dbReference>
<keyword evidence="2" id="KW-1185">Reference proteome</keyword>
<accession>A0A2T1C8W3</accession>
<evidence type="ECO:0000313" key="1">
    <source>
        <dbReference type="EMBL" id="PSB04715.1"/>
    </source>
</evidence>
<dbReference type="EMBL" id="PVWJ01000008">
    <property type="protein sequence ID" value="PSB04715.1"/>
    <property type="molecule type" value="Genomic_DNA"/>
</dbReference>
<dbReference type="InterPro" id="IPR047810">
    <property type="entry name" value="PatD-like"/>
</dbReference>
<evidence type="ECO:0008006" key="3">
    <source>
        <dbReference type="Google" id="ProtNLM"/>
    </source>
</evidence>
<name>A0A2T1C8W3_9CYAN</name>
<organism evidence="1 2">
    <name type="scientific">Merismopedia glauca CCAP 1448/3</name>
    <dbReference type="NCBI Taxonomy" id="1296344"/>
    <lineage>
        <taxon>Bacteria</taxon>
        <taxon>Bacillati</taxon>
        <taxon>Cyanobacteriota</taxon>
        <taxon>Cyanophyceae</taxon>
        <taxon>Synechococcales</taxon>
        <taxon>Merismopediaceae</taxon>
        <taxon>Merismopedia</taxon>
    </lineage>
</organism>
<reference evidence="1 2" key="2">
    <citation type="submission" date="2018-03" db="EMBL/GenBank/DDBJ databases">
        <title>The ancient ancestry and fast evolution of plastids.</title>
        <authorList>
            <person name="Moore K.R."/>
            <person name="Magnabosco C."/>
            <person name="Momper L."/>
            <person name="Gold D.A."/>
            <person name="Bosak T."/>
            <person name="Fournier G.P."/>
        </authorList>
    </citation>
    <scope>NUCLEOTIDE SEQUENCE [LARGE SCALE GENOMIC DNA]</scope>
    <source>
        <strain evidence="1 2">CCAP 1448/3</strain>
    </source>
</reference>
<sequence length="115" mass="13664">MLSPTHWQKLQSFSLSLDRMLQVSDRDELQASFAELESEFRDRIMPLSCEGLDSAVSSLWVSYLTEMHKQMRLLQTELIYLRSVRQPEKVQERFSNVRQCLEKLRGYCETFLEKL</sequence>
<protein>
    <recommendedName>
        <fullName evidence="3">Heterocyst frequency control protein PatD</fullName>
    </recommendedName>
</protein>
<evidence type="ECO:0000313" key="2">
    <source>
        <dbReference type="Proteomes" id="UP000238762"/>
    </source>
</evidence>
<gene>
    <name evidence="1" type="ORF">C7B64_02525</name>
</gene>
<dbReference type="Proteomes" id="UP000238762">
    <property type="component" value="Unassembled WGS sequence"/>
</dbReference>
<dbReference type="OrthoDB" id="583449at2"/>
<dbReference type="AlphaFoldDB" id="A0A2T1C8W3"/>